<protein>
    <submittedName>
        <fullName evidence="1">Uncharacterized protein</fullName>
    </submittedName>
</protein>
<gene>
    <name evidence="1" type="ORF">C4N18_15425</name>
</gene>
<reference evidence="2" key="1">
    <citation type="journal article" date="2018" name="MSphere">
        <title>Fusobacterium Genomics Using MinION and Illumina Sequencing Enables Genome Completion and Correction.</title>
        <authorList>
            <person name="Todd S.M."/>
            <person name="Settlage R.E."/>
            <person name="Lahmers K.K."/>
            <person name="Slade D.J."/>
        </authorList>
    </citation>
    <scope>NUCLEOTIDE SEQUENCE [LARGE SCALE GENOMIC DNA]</scope>
    <source>
        <strain evidence="2">ATCC 27725</strain>
    </source>
</reference>
<name>A0ABM6U8D2_FUSVA</name>
<organism evidence="1 2">
    <name type="scientific">Fusobacterium varium ATCC 27725</name>
    <dbReference type="NCBI Taxonomy" id="469618"/>
    <lineage>
        <taxon>Bacteria</taxon>
        <taxon>Fusobacteriati</taxon>
        <taxon>Fusobacteriota</taxon>
        <taxon>Fusobacteriia</taxon>
        <taxon>Fusobacteriales</taxon>
        <taxon>Fusobacteriaceae</taxon>
        <taxon>Fusobacterium</taxon>
    </lineage>
</organism>
<evidence type="ECO:0000313" key="1">
    <source>
        <dbReference type="EMBL" id="AVQ32636.1"/>
    </source>
</evidence>
<accession>A0ABM6U8D2</accession>
<sequence length="679" mass="75848">MAFKERTANLINNRADANEVIRASKQNLDWNGLMKTASNIYEDHLVKEDKMNFLKIKSEFDRANNEYMNTFNDPLLYKNQSEVEAKKKEFKTIFDKIGEKARSTKLSTETYEKLSEHMKTTVYNSNQVIGLKEKAELFQQQQAEINSILADNSDIAMSASLMGMDGVPQFETAVRDIDGILADQVAKNYIDPTKAREQLSDTLAMGGLNATVVTGVKSILGGGGDNLSKIQKLAKYKKQIKDPQYLKQLAKQFDGEYNNSTLESLEVALNKNVSKVTGMIDSEINDLRTQDEIARTRKARENQDKLVKYQLNNQILELKSKGLFYDAETTLADFQGKNLEYKNAGSYFTMKQDELFEPVVNADGTTSKVNLNDINDNTVVKALPQVSRNVITNILADKEGATGMSLSTNTPEEITIATYRQLVNSVASTLGGDEYKVMATKLIAGSGVTDPMVAPTGFDIKLLKDVALDDGTIMSPSERETIAEDISTLYQREIQKQVVQTATSVDRKDKKFTENIMKITQQGYILPDVVVKGKGDKMFTPDDFRGRDITRGKITQGEFVDAGAKTINKLFETYKPTASKEEKLLYSVQVNNWLSNPAFLKNVENTAIIKYQNKLRTEGSNFYEDGNYNKGVTKAQLVNSGAFGEALEAEFRKVLFPENSAYGTRIKRTAGKQTFTGVK</sequence>
<dbReference type="Proteomes" id="UP000241238">
    <property type="component" value="Plasmid pFvar_27725"/>
</dbReference>
<keyword evidence="2" id="KW-1185">Reference proteome</keyword>
<dbReference type="GeneID" id="77469398"/>
<dbReference type="RefSeq" id="WP_005950082.1">
    <property type="nucleotide sequence ID" value="NZ_CP028104.1"/>
</dbReference>
<dbReference type="EMBL" id="CP028104">
    <property type="protein sequence ID" value="AVQ32636.1"/>
    <property type="molecule type" value="Genomic_DNA"/>
</dbReference>
<geneLocation type="plasmid" evidence="2">
    <name>pfvar_27725</name>
</geneLocation>
<proteinExistence type="predicted"/>
<evidence type="ECO:0000313" key="2">
    <source>
        <dbReference type="Proteomes" id="UP000241238"/>
    </source>
</evidence>
<keyword evidence="1" id="KW-0614">Plasmid</keyword>